<dbReference type="PANTHER" id="PTHR35332">
    <property type="entry name" value="REGULATION OF ENOLASE PROTEIN 1"/>
    <property type="match status" value="1"/>
</dbReference>
<dbReference type="InterPro" id="IPR015987">
    <property type="entry name" value="UCP022704"/>
</dbReference>
<comment type="caution">
    <text evidence="1">The sequence shown here is derived from an EMBL/GenBank/DDBJ whole genome shotgun (WGS) entry which is preliminary data.</text>
</comment>
<evidence type="ECO:0000313" key="2">
    <source>
        <dbReference type="Proteomes" id="UP001237448"/>
    </source>
</evidence>
<protein>
    <submittedName>
        <fullName evidence="1">Regulation of enolase protein 1 (Concanavalin A-like superfamily)</fullName>
    </submittedName>
</protein>
<evidence type="ECO:0000313" key="1">
    <source>
        <dbReference type="EMBL" id="MDQ0393426.1"/>
    </source>
</evidence>
<dbReference type="Pfam" id="PF07081">
    <property type="entry name" value="DUF1349"/>
    <property type="match status" value="1"/>
</dbReference>
<dbReference type="SUPFAM" id="SSF49899">
    <property type="entry name" value="Concanavalin A-like lectins/glucanases"/>
    <property type="match status" value="1"/>
</dbReference>
<gene>
    <name evidence="1" type="ORF">J3R73_003218</name>
</gene>
<proteinExistence type="predicted"/>
<dbReference type="RefSeq" id="WP_307428743.1">
    <property type="nucleotide sequence ID" value="NZ_JAUSVK010000001.1"/>
</dbReference>
<dbReference type="PANTHER" id="PTHR35332:SF2">
    <property type="entry name" value="REGULATION OF ENOLASE PROTEIN 1"/>
    <property type="match status" value="1"/>
</dbReference>
<dbReference type="InterPro" id="IPR013320">
    <property type="entry name" value="ConA-like_dom_sf"/>
</dbReference>
<organism evidence="1 2">
    <name type="scientific">Labrys monachus</name>
    <dbReference type="NCBI Taxonomy" id="217067"/>
    <lineage>
        <taxon>Bacteria</taxon>
        <taxon>Pseudomonadati</taxon>
        <taxon>Pseudomonadota</taxon>
        <taxon>Alphaproteobacteria</taxon>
        <taxon>Hyphomicrobiales</taxon>
        <taxon>Xanthobacteraceae</taxon>
        <taxon>Labrys</taxon>
    </lineage>
</organism>
<dbReference type="PIRSF" id="PIRSF022704">
    <property type="entry name" value="UCP022704"/>
    <property type="match status" value="1"/>
</dbReference>
<dbReference type="InterPro" id="IPR009784">
    <property type="entry name" value="DUF1349"/>
</dbReference>
<accession>A0ABU0FFX2</accession>
<dbReference type="Proteomes" id="UP001237448">
    <property type="component" value="Unassembled WGS sequence"/>
</dbReference>
<name>A0ABU0FFX2_9HYPH</name>
<reference evidence="1 2" key="1">
    <citation type="submission" date="2023-07" db="EMBL/GenBank/DDBJ databases">
        <title>Genomic Encyclopedia of Type Strains, Phase IV (KMG-IV): sequencing the most valuable type-strain genomes for metagenomic binning, comparative biology and taxonomic classification.</title>
        <authorList>
            <person name="Goeker M."/>
        </authorList>
    </citation>
    <scope>NUCLEOTIDE SEQUENCE [LARGE SCALE GENOMIC DNA]</scope>
    <source>
        <strain evidence="1 2">DSM 5896</strain>
    </source>
</reference>
<dbReference type="EMBL" id="JAUSVK010000001">
    <property type="protein sequence ID" value="MDQ0393426.1"/>
    <property type="molecule type" value="Genomic_DNA"/>
</dbReference>
<sequence>MFDQCRWLNEPARWSLDAAGLTVVTDASTDFWRETHYGFTRHSGHVFGRDAAEGFTATVRVQGRYEQLYDQAGLMVLVDEKTWIKAGVEWADDKALLASVLTVGQSDWAVGALESDASNFWLRATVDAGVLRLQVSQDGRLWPLVRLCPFPRSERYFVGPMCCTPERSGLEVRFSEFSIGPALRKDLHDLS</sequence>
<dbReference type="Gene3D" id="2.60.120.200">
    <property type="match status" value="1"/>
</dbReference>
<keyword evidence="2" id="KW-1185">Reference proteome</keyword>